<keyword evidence="5 15" id="KW-0645">Protease</keyword>
<comment type="similarity">
    <text evidence="3">Belongs to the peptidase M50B family.</text>
</comment>
<evidence type="ECO:0000256" key="13">
    <source>
        <dbReference type="SAM" id="Phobius"/>
    </source>
</evidence>
<evidence type="ECO:0000256" key="11">
    <source>
        <dbReference type="ARBA" id="ARBA00023049"/>
    </source>
</evidence>
<keyword evidence="16" id="KW-1185">Reference proteome</keyword>
<feature type="domain" description="Peptidase M50" evidence="14">
    <location>
        <begin position="14"/>
        <end position="119"/>
    </location>
</feature>
<comment type="cofactor">
    <cofactor evidence="1">
        <name>Zn(2+)</name>
        <dbReference type="ChEBI" id="CHEBI:29105"/>
    </cofactor>
</comment>
<organism evidence="15 16">
    <name type="scientific">Duganella aquatilis</name>
    <dbReference type="NCBI Taxonomy" id="2666082"/>
    <lineage>
        <taxon>Bacteria</taxon>
        <taxon>Pseudomonadati</taxon>
        <taxon>Pseudomonadota</taxon>
        <taxon>Betaproteobacteria</taxon>
        <taxon>Burkholderiales</taxon>
        <taxon>Oxalobacteraceae</taxon>
        <taxon>Telluria group</taxon>
        <taxon>Duganella</taxon>
    </lineage>
</organism>
<name>A0A844DF02_9BURK</name>
<dbReference type="Pfam" id="PF02163">
    <property type="entry name" value="Peptidase_M50"/>
    <property type="match status" value="2"/>
</dbReference>
<evidence type="ECO:0000256" key="12">
    <source>
        <dbReference type="ARBA" id="ARBA00023136"/>
    </source>
</evidence>
<evidence type="ECO:0000313" key="15">
    <source>
        <dbReference type="EMBL" id="MRW86569.1"/>
    </source>
</evidence>
<evidence type="ECO:0000256" key="7">
    <source>
        <dbReference type="ARBA" id="ARBA00022723"/>
    </source>
</evidence>
<evidence type="ECO:0000256" key="2">
    <source>
        <dbReference type="ARBA" id="ARBA00004651"/>
    </source>
</evidence>
<feature type="transmembrane region" description="Helical" evidence="13">
    <location>
        <begin position="12"/>
        <end position="36"/>
    </location>
</feature>
<proteinExistence type="inferred from homology"/>
<evidence type="ECO:0000256" key="5">
    <source>
        <dbReference type="ARBA" id="ARBA00022670"/>
    </source>
</evidence>
<accession>A0A844DF02</accession>
<comment type="caution">
    <text evidence="15">The sequence shown here is derived from an EMBL/GenBank/DDBJ whole genome shotgun (WGS) entry which is preliminary data.</text>
</comment>
<dbReference type="InterPro" id="IPR044537">
    <property type="entry name" value="Rip2-like"/>
</dbReference>
<feature type="transmembrane region" description="Helical" evidence="13">
    <location>
        <begin position="180"/>
        <end position="200"/>
    </location>
</feature>
<evidence type="ECO:0000256" key="10">
    <source>
        <dbReference type="ARBA" id="ARBA00022989"/>
    </source>
</evidence>
<dbReference type="EMBL" id="WKJL01000017">
    <property type="protein sequence ID" value="MRW86569.1"/>
    <property type="molecule type" value="Genomic_DNA"/>
</dbReference>
<dbReference type="GO" id="GO:0046872">
    <property type="term" value="F:metal ion binding"/>
    <property type="evidence" value="ECO:0007669"/>
    <property type="project" value="UniProtKB-KW"/>
</dbReference>
<dbReference type="GO" id="GO:0008237">
    <property type="term" value="F:metallopeptidase activity"/>
    <property type="evidence" value="ECO:0007669"/>
    <property type="project" value="UniProtKB-KW"/>
</dbReference>
<keyword evidence="6 13" id="KW-0812">Transmembrane</keyword>
<dbReference type="CDD" id="cd06158">
    <property type="entry name" value="S2P-M50_like_1"/>
    <property type="match status" value="1"/>
</dbReference>
<dbReference type="GO" id="GO:0006508">
    <property type="term" value="P:proteolysis"/>
    <property type="evidence" value="ECO:0007669"/>
    <property type="project" value="UniProtKB-KW"/>
</dbReference>
<evidence type="ECO:0000313" key="16">
    <source>
        <dbReference type="Proteomes" id="UP000439986"/>
    </source>
</evidence>
<feature type="domain" description="Peptidase M50" evidence="14">
    <location>
        <begin position="134"/>
        <end position="191"/>
    </location>
</feature>
<evidence type="ECO:0000256" key="4">
    <source>
        <dbReference type="ARBA" id="ARBA00022475"/>
    </source>
</evidence>
<sequence length="224" mass="24976">MDIDSFVQTATVYAIPVLFAISLHEAAHGFVARYFGDPTAAEAGRLTINPLKHIDPFGTVLLPLVLALVHLPPLGFAKPVPVDYGRLRNPKKQMAFVAAAGPAANFVMGLAWMVLWIVLIQVFHFTQDDFFIKMAEAGWMVNAAMFVFNLIPLPPLDGGRIVTGILPMSLARPYARIERYSMWVFIGLILAMQFGLLNGFLIRGMYMVHVIWQTLVYPLQLLFT</sequence>
<dbReference type="PANTHER" id="PTHR35864">
    <property type="entry name" value="ZINC METALLOPROTEASE MJ0611-RELATED"/>
    <property type="match status" value="1"/>
</dbReference>
<dbReference type="AlphaFoldDB" id="A0A844DF02"/>
<keyword evidence="10 13" id="KW-1133">Transmembrane helix</keyword>
<keyword evidence="8" id="KW-0378">Hydrolase</keyword>
<comment type="subcellular location">
    <subcellularLocation>
        <location evidence="2">Cell membrane</location>
        <topology evidence="2">Multi-pass membrane protein</topology>
    </subcellularLocation>
</comment>
<keyword evidence="9" id="KW-0862">Zinc</keyword>
<feature type="transmembrane region" description="Helical" evidence="13">
    <location>
        <begin position="95"/>
        <end position="119"/>
    </location>
</feature>
<keyword evidence="7" id="KW-0479">Metal-binding</keyword>
<dbReference type="GO" id="GO:0005886">
    <property type="term" value="C:plasma membrane"/>
    <property type="evidence" value="ECO:0007669"/>
    <property type="project" value="UniProtKB-SubCell"/>
</dbReference>
<evidence type="ECO:0000256" key="9">
    <source>
        <dbReference type="ARBA" id="ARBA00022833"/>
    </source>
</evidence>
<feature type="transmembrane region" description="Helical" evidence="13">
    <location>
        <begin position="139"/>
        <end position="159"/>
    </location>
</feature>
<evidence type="ECO:0000256" key="8">
    <source>
        <dbReference type="ARBA" id="ARBA00022801"/>
    </source>
</evidence>
<gene>
    <name evidence="15" type="ORF">GJ698_21080</name>
</gene>
<evidence type="ECO:0000256" key="1">
    <source>
        <dbReference type="ARBA" id="ARBA00001947"/>
    </source>
</evidence>
<reference evidence="15 16" key="1">
    <citation type="submission" date="2019-11" db="EMBL/GenBank/DDBJ databases">
        <title>Novel species isolated from a subtropical stream in China.</title>
        <authorList>
            <person name="Lu H."/>
        </authorList>
    </citation>
    <scope>NUCLEOTIDE SEQUENCE [LARGE SCALE GENOMIC DNA]</scope>
    <source>
        <strain evidence="15 16">FT26W</strain>
    </source>
</reference>
<dbReference type="InterPro" id="IPR052348">
    <property type="entry name" value="Metallopeptidase_M50B"/>
</dbReference>
<keyword evidence="4" id="KW-1003">Cell membrane</keyword>
<protein>
    <submittedName>
        <fullName evidence="15">Site-2 protease family protein</fullName>
    </submittedName>
</protein>
<keyword evidence="11" id="KW-0482">Metalloprotease</keyword>
<dbReference type="PANTHER" id="PTHR35864:SF1">
    <property type="entry name" value="ZINC METALLOPROTEASE YWHC-RELATED"/>
    <property type="match status" value="1"/>
</dbReference>
<dbReference type="Proteomes" id="UP000439986">
    <property type="component" value="Unassembled WGS sequence"/>
</dbReference>
<dbReference type="RefSeq" id="WP_154359825.1">
    <property type="nucleotide sequence ID" value="NZ_WKJL01000017.1"/>
</dbReference>
<evidence type="ECO:0000259" key="14">
    <source>
        <dbReference type="Pfam" id="PF02163"/>
    </source>
</evidence>
<keyword evidence="12 13" id="KW-0472">Membrane</keyword>
<dbReference type="InterPro" id="IPR008915">
    <property type="entry name" value="Peptidase_M50"/>
</dbReference>
<evidence type="ECO:0000256" key="6">
    <source>
        <dbReference type="ARBA" id="ARBA00022692"/>
    </source>
</evidence>
<evidence type="ECO:0000256" key="3">
    <source>
        <dbReference type="ARBA" id="ARBA00007931"/>
    </source>
</evidence>